<sequence length="177" mass="20763">MASIFRDKDRPGINQGDIYKYTPIIWLDPPLVIVRDVAPSLEGTVQLRHWSSLRDAAFNNDIDNQEYILAKGKVRYLIVLSTNIEIRNASSQYLLVAPLYSIPRWFTSGQISLLQTQELPNHFYVPRDDESDLREGVLKTTHIQRLNREFLEEEQDTERSLTRRWVDAIIQWYKDSL</sequence>
<accession>A0A955LW35</accession>
<proteinExistence type="predicted"/>
<organism evidence="1 2">
    <name type="scientific">candidate division WWE3 bacterium</name>
    <dbReference type="NCBI Taxonomy" id="2053526"/>
    <lineage>
        <taxon>Bacteria</taxon>
        <taxon>Katanobacteria</taxon>
    </lineage>
</organism>
<reference evidence="1" key="1">
    <citation type="submission" date="2020-04" db="EMBL/GenBank/DDBJ databases">
        <authorList>
            <person name="Zhang T."/>
        </authorList>
    </citation>
    <scope>NUCLEOTIDE SEQUENCE</scope>
    <source>
        <strain evidence="1">HKST-UBA02</strain>
    </source>
</reference>
<dbReference type="Proteomes" id="UP000699691">
    <property type="component" value="Unassembled WGS sequence"/>
</dbReference>
<comment type="caution">
    <text evidence="1">The sequence shown here is derived from an EMBL/GenBank/DDBJ whole genome shotgun (WGS) entry which is preliminary data.</text>
</comment>
<protein>
    <submittedName>
        <fullName evidence="1">Uncharacterized protein</fullName>
    </submittedName>
</protein>
<name>A0A955LW35_UNCKA</name>
<gene>
    <name evidence="1" type="ORF">KC573_02835</name>
</gene>
<dbReference type="AlphaFoldDB" id="A0A955LW35"/>
<evidence type="ECO:0000313" key="2">
    <source>
        <dbReference type="Proteomes" id="UP000699691"/>
    </source>
</evidence>
<dbReference type="EMBL" id="JAGQKY010000123">
    <property type="protein sequence ID" value="MCA9397742.1"/>
    <property type="molecule type" value="Genomic_DNA"/>
</dbReference>
<reference evidence="1" key="2">
    <citation type="journal article" date="2021" name="Microbiome">
        <title>Successional dynamics and alternative stable states in a saline activated sludge microbial community over 9 years.</title>
        <authorList>
            <person name="Wang Y."/>
            <person name="Ye J."/>
            <person name="Ju F."/>
            <person name="Liu L."/>
            <person name="Boyd J.A."/>
            <person name="Deng Y."/>
            <person name="Parks D.H."/>
            <person name="Jiang X."/>
            <person name="Yin X."/>
            <person name="Woodcroft B.J."/>
            <person name="Tyson G.W."/>
            <person name="Hugenholtz P."/>
            <person name="Polz M.F."/>
            <person name="Zhang T."/>
        </authorList>
    </citation>
    <scope>NUCLEOTIDE SEQUENCE</scope>
    <source>
        <strain evidence="1">HKST-UBA02</strain>
    </source>
</reference>
<evidence type="ECO:0000313" key="1">
    <source>
        <dbReference type="EMBL" id="MCA9397742.1"/>
    </source>
</evidence>